<sequence>MPLDALIEQAVHSGVVLPGQDWHTISYNGPTGSITFKIRVMCDEHYYNTTCTKFCRPRHDAFGHYLCDDNGDKVCIQGWMGMNCETDDEQFESLFQQSVKWVAMESTGHVIGLENADGRIGRLIIGAARDLVGFCERNKSRRCEVGWKMKFGEIFNRH</sequence>
<keyword evidence="6" id="KW-0732">Signal</keyword>
<organism evidence="8 9">
    <name type="scientific">Paralvinella palmiformis</name>
    <dbReference type="NCBI Taxonomy" id="53620"/>
    <lineage>
        <taxon>Eukaryota</taxon>
        <taxon>Metazoa</taxon>
        <taxon>Spiralia</taxon>
        <taxon>Lophotrochozoa</taxon>
        <taxon>Annelida</taxon>
        <taxon>Polychaeta</taxon>
        <taxon>Sedentaria</taxon>
        <taxon>Canalipalpata</taxon>
        <taxon>Terebellida</taxon>
        <taxon>Terebelliformia</taxon>
        <taxon>Alvinellidae</taxon>
        <taxon>Paralvinella</taxon>
    </lineage>
</organism>
<dbReference type="AlphaFoldDB" id="A0AAD9KED4"/>
<proteinExistence type="predicted"/>
<dbReference type="GO" id="GO:0007154">
    <property type="term" value="P:cell communication"/>
    <property type="evidence" value="ECO:0007669"/>
    <property type="project" value="InterPro"/>
</dbReference>
<keyword evidence="6" id="KW-0812">Transmembrane</keyword>
<keyword evidence="2 6" id="KW-0245">EGF-like domain</keyword>
<accession>A0AAD9KED4</accession>
<dbReference type="Pfam" id="PF01414">
    <property type="entry name" value="DSL"/>
    <property type="match status" value="1"/>
</dbReference>
<feature type="disulfide bond" evidence="5">
    <location>
        <begin position="75"/>
        <end position="84"/>
    </location>
</feature>
<evidence type="ECO:0000256" key="2">
    <source>
        <dbReference type="ARBA" id="ARBA00022536"/>
    </source>
</evidence>
<dbReference type="GO" id="GO:0016020">
    <property type="term" value="C:membrane"/>
    <property type="evidence" value="ECO:0007669"/>
    <property type="project" value="UniProtKB-SubCell"/>
</dbReference>
<evidence type="ECO:0000256" key="1">
    <source>
        <dbReference type="ARBA" id="ARBA00022473"/>
    </source>
</evidence>
<dbReference type="Gene3D" id="2.10.25.140">
    <property type="match status" value="1"/>
</dbReference>
<evidence type="ECO:0000313" key="8">
    <source>
        <dbReference type="EMBL" id="KAK2169634.1"/>
    </source>
</evidence>
<keyword evidence="6" id="KW-0472">Membrane</keyword>
<evidence type="ECO:0000313" key="9">
    <source>
        <dbReference type="Proteomes" id="UP001208570"/>
    </source>
</evidence>
<evidence type="ECO:0000256" key="5">
    <source>
        <dbReference type="PROSITE-ProRule" id="PRU00377"/>
    </source>
</evidence>
<dbReference type="EMBL" id="JAODUP010000008">
    <property type="protein sequence ID" value="KAK2169634.1"/>
    <property type="molecule type" value="Genomic_DNA"/>
</dbReference>
<comment type="function">
    <text evidence="6">Putative Notch ligand involved in the mediation of Notch signaling.</text>
</comment>
<feature type="domain" description="DSL" evidence="7">
    <location>
        <begin position="40"/>
        <end position="84"/>
    </location>
</feature>
<name>A0AAD9KED4_9ANNE</name>
<dbReference type="SMART" id="SM00051">
    <property type="entry name" value="DSL"/>
    <property type="match status" value="1"/>
</dbReference>
<keyword evidence="9" id="KW-1185">Reference proteome</keyword>
<evidence type="ECO:0000256" key="4">
    <source>
        <dbReference type="ARBA" id="ARBA00023157"/>
    </source>
</evidence>
<keyword evidence="1 6" id="KW-0217">Developmental protein</keyword>
<dbReference type="InterPro" id="IPR001774">
    <property type="entry name" value="DSL"/>
</dbReference>
<comment type="subcellular location">
    <subcellularLocation>
        <location evidence="6">Membrane</location>
        <topology evidence="6">Single-pass type I membrane protein</topology>
    </subcellularLocation>
</comment>
<evidence type="ECO:0000256" key="3">
    <source>
        <dbReference type="ARBA" id="ARBA00022737"/>
    </source>
</evidence>
<keyword evidence="3 6" id="KW-0677">Repeat</keyword>
<dbReference type="Gene3D" id="2.60.40.3510">
    <property type="match status" value="1"/>
</dbReference>
<gene>
    <name evidence="8" type="ORF">LSH36_8g06021</name>
</gene>
<dbReference type="FunFam" id="2.10.25.140:FF:000001">
    <property type="entry name" value="Delta-like protein"/>
    <property type="match status" value="1"/>
</dbReference>
<dbReference type="PROSITE" id="PS51051">
    <property type="entry name" value="DSL"/>
    <property type="match status" value="1"/>
</dbReference>
<evidence type="ECO:0000256" key="6">
    <source>
        <dbReference type="RuleBase" id="RU280815"/>
    </source>
</evidence>
<feature type="disulfide bond" evidence="5">
    <location>
        <begin position="42"/>
        <end position="51"/>
    </location>
</feature>
<reference evidence="8" key="1">
    <citation type="journal article" date="2023" name="Mol. Biol. Evol.">
        <title>Third-Generation Sequencing Reveals the Adaptive Role of the Epigenome in Three Deep-Sea Polychaetes.</title>
        <authorList>
            <person name="Perez M."/>
            <person name="Aroh O."/>
            <person name="Sun Y."/>
            <person name="Lan Y."/>
            <person name="Juniper S.K."/>
            <person name="Young C.R."/>
            <person name="Angers B."/>
            <person name="Qian P.Y."/>
        </authorList>
    </citation>
    <scope>NUCLEOTIDE SEQUENCE</scope>
    <source>
        <strain evidence="8">P08H-3</strain>
    </source>
</reference>
<protein>
    <recommendedName>
        <fullName evidence="6">Delta-like protein</fullName>
    </recommendedName>
</protein>
<feature type="disulfide bond" evidence="5">
    <location>
        <begin position="55"/>
        <end position="67"/>
    </location>
</feature>
<dbReference type="Proteomes" id="UP001208570">
    <property type="component" value="Unassembled WGS sequence"/>
</dbReference>
<keyword evidence="4 5" id="KW-1015">Disulfide bond</keyword>
<evidence type="ECO:0000259" key="7">
    <source>
        <dbReference type="PROSITE" id="PS51051"/>
    </source>
</evidence>
<keyword evidence="6" id="KW-1133">Transmembrane helix</keyword>
<comment type="caution">
    <text evidence="8">The sequence shown here is derived from an EMBL/GenBank/DDBJ whole genome shotgun (WGS) entry which is preliminary data.</text>
</comment>